<proteinExistence type="predicted"/>
<evidence type="ECO:0000313" key="3">
    <source>
        <dbReference type="Proteomes" id="UP000077755"/>
    </source>
</evidence>
<dbReference type="AlphaFoldDB" id="A0A175YIA2"/>
<dbReference type="Proteomes" id="UP000077755">
    <property type="component" value="Chromosome 9"/>
</dbReference>
<sequence>MYKVMKLQFVRVQIPKTLKILQFHIHESFDSSALARARQIQEEHAEIEIFDAKSSLFTLTLDIDKRHYTGY</sequence>
<evidence type="ECO:0000313" key="1">
    <source>
        <dbReference type="EMBL" id="KZM82928.1"/>
    </source>
</evidence>
<accession>A0A175YIA2</accession>
<reference evidence="1" key="1">
    <citation type="journal article" date="2016" name="Nat. Genet.">
        <title>A high-quality carrot genome assembly provides new insights into carotenoid accumulation and asterid genome evolution.</title>
        <authorList>
            <person name="Iorizzo M."/>
            <person name="Ellison S."/>
            <person name="Senalik D."/>
            <person name="Zeng P."/>
            <person name="Satapoomin P."/>
            <person name="Huang J."/>
            <person name="Bowman M."/>
            <person name="Iovene M."/>
            <person name="Sanseverino W."/>
            <person name="Cavagnaro P."/>
            <person name="Yildiz M."/>
            <person name="Macko-Podgorni A."/>
            <person name="Moranska E."/>
            <person name="Grzebelus E."/>
            <person name="Grzebelus D."/>
            <person name="Ashrafi H."/>
            <person name="Zheng Z."/>
            <person name="Cheng S."/>
            <person name="Spooner D."/>
            <person name="Van Deynze A."/>
            <person name="Simon P."/>
        </authorList>
    </citation>
    <scope>NUCLEOTIDE SEQUENCE [LARGE SCALE GENOMIC DNA]</scope>
    <source>
        <tissue evidence="1">Leaf</tissue>
    </source>
</reference>
<reference evidence="2" key="2">
    <citation type="submission" date="2022-03" db="EMBL/GenBank/DDBJ databases">
        <title>Draft title - Genomic analysis of global carrot germplasm unveils the trajectory of domestication and the origin of high carotenoid orange carrot.</title>
        <authorList>
            <person name="Iorizzo M."/>
            <person name="Ellison S."/>
            <person name="Senalik D."/>
            <person name="Macko-Podgorni A."/>
            <person name="Grzebelus D."/>
            <person name="Bostan H."/>
            <person name="Rolling W."/>
            <person name="Curaba J."/>
            <person name="Simon P."/>
        </authorList>
    </citation>
    <scope>NUCLEOTIDE SEQUENCE</scope>
    <source>
        <tissue evidence="2">Leaf</tissue>
    </source>
</reference>
<protein>
    <submittedName>
        <fullName evidence="1">Uncharacterized protein</fullName>
    </submittedName>
</protein>
<gene>
    <name evidence="1" type="ORF">DCAR_030497</name>
    <name evidence="2" type="ORF">DCAR_0935426</name>
</gene>
<dbReference type="Gramene" id="KZM82928">
    <property type="protein sequence ID" value="KZM82928"/>
    <property type="gene ID" value="DCAR_030497"/>
</dbReference>
<keyword evidence="3" id="KW-1185">Reference proteome</keyword>
<organism evidence="1">
    <name type="scientific">Daucus carota subsp. sativus</name>
    <name type="common">Carrot</name>
    <dbReference type="NCBI Taxonomy" id="79200"/>
    <lineage>
        <taxon>Eukaryota</taxon>
        <taxon>Viridiplantae</taxon>
        <taxon>Streptophyta</taxon>
        <taxon>Embryophyta</taxon>
        <taxon>Tracheophyta</taxon>
        <taxon>Spermatophyta</taxon>
        <taxon>Magnoliopsida</taxon>
        <taxon>eudicotyledons</taxon>
        <taxon>Gunneridae</taxon>
        <taxon>Pentapetalae</taxon>
        <taxon>asterids</taxon>
        <taxon>campanulids</taxon>
        <taxon>Apiales</taxon>
        <taxon>Apiaceae</taxon>
        <taxon>Apioideae</taxon>
        <taxon>Scandiceae</taxon>
        <taxon>Daucinae</taxon>
        <taxon>Daucus</taxon>
        <taxon>Daucus sect. Daucus</taxon>
    </lineage>
</organism>
<name>A0A175YIA2_DAUCS</name>
<evidence type="ECO:0000313" key="2">
    <source>
        <dbReference type="EMBL" id="WOH15880.1"/>
    </source>
</evidence>
<dbReference type="EMBL" id="CP093351">
    <property type="protein sequence ID" value="WOH15880.1"/>
    <property type="molecule type" value="Genomic_DNA"/>
</dbReference>
<dbReference type="EMBL" id="LNRQ01000009">
    <property type="protein sequence ID" value="KZM82928.1"/>
    <property type="molecule type" value="Genomic_DNA"/>
</dbReference>